<comment type="caution">
    <text evidence="1">The sequence shown here is derived from an EMBL/GenBank/DDBJ whole genome shotgun (WGS) entry which is preliminary data.</text>
</comment>
<dbReference type="Proteomes" id="UP000789525">
    <property type="component" value="Unassembled WGS sequence"/>
</dbReference>
<dbReference type="EMBL" id="CAJVPT010068334">
    <property type="protein sequence ID" value="CAG8776333.1"/>
    <property type="molecule type" value="Genomic_DNA"/>
</dbReference>
<name>A0ACA9R445_9GLOM</name>
<feature type="non-terminal residue" evidence="1">
    <location>
        <position position="177"/>
    </location>
</feature>
<gene>
    <name evidence="1" type="ORF">ACOLOM_LOCUS14107</name>
</gene>
<keyword evidence="2" id="KW-1185">Reference proteome</keyword>
<proteinExistence type="predicted"/>
<evidence type="ECO:0000313" key="2">
    <source>
        <dbReference type="Proteomes" id="UP000789525"/>
    </source>
</evidence>
<sequence>ITNSVEETAILTAYRKSDTPLFDTVIVDDLSIVERLREITHLRYIPIVLLAPTIPNLNMKNCIDLGITSYSSTPTNLADLMNALLPALESHATVPNDFTRQQPLEILMAEDNIVNQKLALKILEKFGHRVETVSNGKVAVEQFKAKRYDLVLMDVQMPIMGGFEATQKIREYEKEHG</sequence>
<evidence type="ECO:0000313" key="1">
    <source>
        <dbReference type="EMBL" id="CAG8776333.1"/>
    </source>
</evidence>
<accession>A0ACA9R445</accession>
<protein>
    <submittedName>
        <fullName evidence="1">3753_t:CDS:1</fullName>
    </submittedName>
</protein>
<organism evidence="1 2">
    <name type="scientific">Acaulospora colombiana</name>
    <dbReference type="NCBI Taxonomy" id="27376"/>
    <lineage>
        <taxon>Eukaryota</taxon>
        <taxon>Fungi</taxon>
        <taxon>Fungi incertae sedis</taxon>
        <taxon>Mucoromycota</taxon>
        <taxon>Glomeromycotina</taxon>
        <taxon>Glomeromycetes</taxon>
        <taxon>Diversisporales</taxon>
        <taxon>Acaulosporaceae</taxon>
        <taxon>Acaulospora</taxon>
    </lineage>
</organism>
<feature type="non-terminal residue" evidence="1">
    <location>
        <position position="1"/>
    </location>
</feature>
<reference evidence="1" key="1">
    <citation type="submission" date="2021-06" db="EMBL/GenBank/DDBJ databases">
        <authorList>
            <person name="Kallberg Y."/>
            <person name="Tangrot J."/>
            <person name="Rosling A."/>
        </authorList>
    </citation>
    <scope>NUCLEOTIDE SEQUENCE</scope>
    <source>
        <strain evidence="1">CL356</strain>
    </source>
</reference>